<dbReference type="InterPro" id="IPR035668">
    <property type="entry name" value="Amicyanin"/>
</dbReference>
<dbReference type="GO" id="GO:0042597">
    <property type="term" value="C:periplasmic space"/>
    <property type="evidence" value="ECO:0007669"/>
    <property type="project" value="UniProtKB-SubCell"/>
</dbReference>
<name>A0A0K8QMU2_9GAMM</name>
<organism evidence="9">
    <name type="scientific">Mizugakiibacter sediminis</name>
    <dbReference type="NCBI Taxonomy" id="1475481"/>
    <lineage>
        <taxon>Bacteria</taxon>
        <taxon>Pseudomonadati</taxon>
        <taxon>Pseudomonadota</taxon>
        <taxon>Gammaproteobacteria</taxon>
        <taxon>Lysobacterales</taxon>
        <taxon>Rhodanobacteraceae</taxon>
        <taxon>Mizugakiibacter</taxon>
    </lineage>
</organism>
<evidence type="ECO:0000256" key="5">
    <source>
        <dbReference type="PIRSR" id="PIRSR602386-1"/>
    </source>
</evidence>
<keyword evidence="3" id="KW-0574">Periplasm</keyword>
<evidence type="ECO:0000256" key="4">
    <source>
        <dbReference type="ARBA" id="ARBA00022982"/>
    </source>
</evidence>
<evidence type="ECO:0000256" key="1">
    <source>
        <dbReference type="ARBA" id="ARBA00004418"/>
    </source>
</evidence>
<dbReference type="PANTHER" id="PTHR36507:SF1">
    <property type="entry name" value="BLL1555 PROTEIN"/>
    <property type="match status" value="1"/>
</dbReference>
<dbReference type="Gene3D" id="2.60.40.420">
    <property type="entry name" value="Cupredoxins - blue copper proteins"/>
    <property type="match status" value="1"/>
</dbReference>
<dbReference type="Pfam" id="PF13473">
    <property type="entry name" value="Cupredoxin_1"/>
    <property type="match status" value="1"/>
</dbReference>
<feature type="binding site" evidence="5">
    <location>
        <position position="103"/>
    </location>
    <ligand>
        <name>Cu cation</name>
        <dbReference type="ChEBI" id="CHEBI:23378"/>
    </ligand>
</feature>
<dbReference type="CDD" id="cd13921">
    <property type="entry name" value="Amicyanin"/>
    <property type="match status" value="1"/>
</dbReference>
<dbReference type="PRINTS" id="PR00155">
    <property type="entry name" value="AMICYANIN"/>
</dbReference>
<dbReference type="InterPro" id="IPR052721">
    <property type="entry name" value="ET_Amicyanin"/>
</dbReference>
<dbReference type="HOGENOM" id="CLU_084115_4_0_6"/>
<dbReference type="OrthoDB" id="9757546at2"/>
<dbReference type="GO" id="GO:0009055">
    <property type="term" value="F:electron transfer activity"/>
    <property type="evidence" value="ECO:0007669"/>
    <property type="project" value="InterPro"/>
</dbReference>
<evidence type="ECO:0000256" key="3">
    <source>
        <dbReference type="ARBA" id="ARBA00022764"/>
    </source>
</evidence>
<keyword evidence="5" id="KW-0186">Copper</keyword>
<proteinExistence type="predicted"/>
<sequence>MLRTFFSFLLCLPLAAAVHAASPGATTAHRDGYQVDIHEFRFQPAQLVVPAGAHVTWTNRDEEPHIVVSAGNGFASSPALDTGDRYTATFAKPGTYTYFCSIHPQMVGTIVVK</sequence>
<reference evidence="8" key="1">
    <citation type="submission" date="2015-03" db="EMBL/GenBank/DDBJ databases">
        <title>Draft genome sequence of Mizugakiibacter sediminis skMP5.</title>
        <authorList>
            <person name="Watanabe T."/>
            <person name="Kojima H."/>
            <person name="Fukui M."/>
        </authorList>
    </citation>
    <scope>NUCLEOTIDE SEQUENCE</scope>
    <source>
        <strain evidence="8">SkMP5</strain>
    </source>
</reference>
<gene>
    <name evidence="8" type="ORF">MBSD_2169</name>
    <name evidence="9" type="ORF">MBSD_n1353</name>
</gene>
<dbReference type="GO" id="GO:0005507">
    <property type="term" value="F:copper ion binding"/>
    <property type="evidence" value="ECO:0007669"/>
    <property type="project" value="InterPro"/>
</dbReference>
<evidence type="ECO:0000256" key="2">
    <source>
        <dbReference type="ARBA" id="ARBA00022448"/>
    </source>
</evidence>
<dbReference type="EMBL" id="DF970184">
    <property type="protein sequence ID" value="GAP66051.1"/>
    <property type="molecule type" value="Genomic_DNA"/>
</dbReference>
<dbReference type="InterPro" id="IPR028096">
    <property type="entry name" value="EfeO_Cupredoxin"/>
</dbReference>
<keyword evidence="6" id="KW-0732">Signal</keyword>
<evidence type="ECO:0000256" key="6">
    <source>
        <dbReference type="SAM" id="SignalP"/>
    </source>
</evidence>
<dbReference type="STRING" id="1475481.GCA_000953855_01370"/>
<comment type="cofactor">
    <cofactor evidence="5">
        <name>Cu cation</name>
        <dbReference type="ChEBI" id="CHEBI:23378"/>
    </cofactor>
    <text evidence="5">Binds 1 copper ion per subunit.</text>
</comment>
<comment type="subcellular location">
    <subcellularLocation>
        <location evidence="1">Periplasm</location>
    </subcellularLocation>
</comment>
<evidence type="ECO:0000259" key="7">
    <source>
        <dbReference type="Pfam" id="PF13473"/>
    </source>
</evidence>
<keyword evidence="2" id="KW-0813">Transport</keyword>
<keyword evidence="10" id="KW-1185">Reference proteome</keyword>
<dbReference type="PANTHER" id="PTHR36507">
    <property type="entry name" value="BLL1555 PROTEIN"/>
    <property type="match status" value="1"/>
</dbReference>
<feature type="chain" id="PRO_5007414602" evidence="6">
    <location>
        <begin position="21"/>
        <end position="113"/>
    </location>
</feature>
<feature type="signal peptide" evidence="6">
    <location>
        <begin position="1"/>
        <end position="20"/>
    </location>
</feature>
<dbReference type="AlphaFoldDB" id="A0A0K8QMU2"/>
<evidence type="ECO:0000313" key="8">
    <source>
        <dbReference type="EMBL" id="GAN45620.1"/>
    </source>
</evidence>
<feature type="binding site" evidence="5">
    <location>
        <position position="100"/>
    </location>
    <ligand>
        <name>Cu cation</name>
        <dbReference type="ChEBI" id="CHEBI:23378"/>
    </ligand>
</feature>
<accession>A0A0K8QMU2</accession>
<dbReference type="RefSeq" id="WP_062536371.1">
    <property type="nucleotide sequence ID" value="NZ_DF970184.1"/>
</dbReference>
<dbReference type="EMBL" id="DF952381">
    <property type="protein sequence ID" value="GAN45620.1"/>
    <property type="molecule type" value="Genomic_DNA"/>
</dbReference>
<dbReference type="InterPro" id="IPR002386">
    <property type="entry name" value="Amicyanin/Pseudoazurin"/>
</dbReference>
<dbReference type="Proteomes" id="UP000253740">
    <property type="component" value="Unassembled WGS sequence"/>
</dbReference>
<feature type="domain" description="EfeO-type cupredoxin-like" evidence="7">
    <location>
        <begin position="14"/>
        <end position="112"/>
    </location>
</feature>
<dbReference type="InterPro" id="IPR008972">
    <property type="entry name" value="Cupredoxin"/>
</dbReference>
<reference evidence="9" key="2">
    <citation type="submission" date="2015-08" db="EMBL/GenBank/DDBJ databases">
        <title>Complete DNA Sequence of Pseudomonas syringae pv. actinidiae, the Causal Agent of Kiwifruit Canker Disease.</title>
        <authorList>
            <person name="Rikkerink E.H.A."/>
            <person name="Fineran P.C."/>
        </authorList>
    </citation>
    <scope>NUCLEOTIDE SEQUENCE</scope>
    <source>
        <strain evidence="9">SkMP5</strain>
    </source>
</reference>
<keyword evidence="5" id="KW-0479">Metal-binding</keyword>
<evidence type="ECO:0000313" key="9">
    <source>
        <dbReference type="EMBL" id="GAP66051.1"/>
    </source>
</evidence>
<dbReference type="SUPFAM" id="SSF49503">
    <property type="entry name" value="Cupredoxins"/>
    <property type="match status" value="1"/>
</dbReference>
<feature type="binding site" evidence="5">
    <location>
        <position position="65"/>
    </location>
    <ligand>
        <name>Cu cation</name>
        <dbReference type="ChEBI" id="CHEBI:23378"/>
    </ligand>
</feature>
<protein>
    <submittedName>
        <fullName evidence="8">Amicyanin</fullName>
    </submittedName>
</protein>
<evidence type="ECO:0000313" key="10">
    <source>
        <dbReference type="Proteomes" id="UP000253740"/>
    </source>
</evidence>
<keyword evidence="4" id="KW-0249">Electron transport</keyword>